<comment type="caution">
    <text evidence="2">The sequence shown here is derived from an EMBL/GenBank/DDBJ whole genome shotgun (WGS) entry which is preliminary data.</text>
</comment>
<dbReference type="AlphaFoldDB" id="A0AAD3XU48"/>
<evidence type="ECO:0000256" key="1">
    <source>
        <dbReference type="SAM" id="MobiDB-lite"/>
    </source>
</evidence>
<name>A0AAD3XU48_NEPGR</name>
<dbReference type="Proteomes" id="UP001279734">
    <property type="component" value="Unassembled WGS sequence"/>
</dbReference>
<feature type="region of interest" description="Disordered" evidence="1">
    <location>
        <begin position="1"/>
        <end position="85"/>
    </location>
</feature>
<evidence type="ECO:0000313" key="3">
    <source>
        <dbReference type="Proteomes" id="UP001279734"/>
    </source>
</evidence>
<keyword evidence="3" id="KW-1185">Reference proteome</keyword>
<gene>
    <name evidence="2" type="ORF">Nepgr_019179</name>
</gene>
<proteinExistence type="predicted"/>
<accession>A0AAD3XU48</accession>
<reference evidence="2" key="1">
    <citation type="submission" date="2023-05" db="EMBL/GenBank/DDBJ databases">
        <title>Nepenthes gracilis genome sequencing.</title>
        <authorList>
            <person name="Fukushima K."/>
        </authorList>
    </citation>
    <scope>NUCLEOTIDE SEQUENCE</scope>
    <source>
        <strain evidence="2">SING2019-196</strain>
    </source>
</reference>
<protein>
    <submittedName>
        <fullName evidence="2">Uncharacterized protein</fullName>
    </submittedName>
</protein>
<sequence length="129" mass="14525">MLFPSIETQRKSRTRMFEQELPFGRGASSSPLRLPRSDNFTPIDRLVPVHSAKGANSRDGRTSSGWWPQEVVESQGRSSNLDEKKNEVEKAHAFICHKSASQDPLTMHNHKLKDDSAMYSLSPDRSTGK</sequence>
<evidence type="ECO:0000313" key="2">
    <source>
        <dbReference type="EMBL" id="GMH17338.1"/>
    </source>
</evidence>
<organism evidence="2 3">
    <name type="scientific">Nepenthes gracilis</name>
    <name type="common">Slender pitcher plant</name>
    <dbReference type="NCBI Taxonomy" id="150966"/>
    <lineage>
        <taxon>Eukaryota</taxon>
        <taxon>Viridiplantae</taxon>
        <taxon>Streptophyta</taxon>
        <taxon>Embryophyta</taxon>
        <taxon>Tracheophyta</taxon>
        <taxon>Spermatophyta</taxon>
        <taxon>Magnoliopsida</taxon>
        <taxon>eudicotyledons</taxon>
        <taxon>Gunneridae</taxon>
        <taxon>Pentapetalae</taxon>
        <taxon>Caryophyllales</taxon>
        <taxon>Nepenthaceae</taxon>
        <taxon>Nepenthes</taxon>
    </lineage>
</organism>
<dbReference type="EMBL" id="BSYO01000017">
    <property type="protein sequence ID" value="GMH17338.1"/>
    <property type="molecule type" value="Genomic_DNA"/>
</dbReference>
<feature type="region of interest" description="Disordered" evidence="1">
    <location>
        <begin position="105"/>
        <end position="129"/>
    </location>
</feature>